<gene>
    <name evidence="1" type="ORF">FV139_00105</name>
</gene>
<evidence type="ECO:0008006" key="3">
    <source>
        <dbReference type="Google" id="ProtNLM"/>
    </source>
</evidence>
<dbReference type="Proteomes" id="UP000321039">
    <property type="component" value="Unassembled WGS sequence"/>
</dbReference>
<comment type="caution">
    <text evidence="1">The sequence shown here is derived from an EMBL/GenBank/DDBJ whole genome shotgun (WGS) entry which is preliminary data.</text>
</comment>
<keyword evidence="2" id="KW-1185">Reference proteome</keyword>
<dbReference type="RefSeq" id="WP_148066222.1">
    <property type="nucleotide sequence ID" value="NZ_VRZA01000001.1"/>
</dbReference>
<reference evidence="1 2" key="1">
    <citation type="submission" date="2019-08" db="EMBL/GenBank/DDBJ databases">
        <title>Parahaliea maris sp. nov., isolated from the surface seawater.</title>
        <authorList>
            <person name="Liu Y."/>
        </authorList>
    </citation>
    <scope>NUCLEOTIDE SEQUENCE [LARGE SCALE GENOMIC DNA]</scope>
    <source>
        <strain evidence="1 2">HSLHS9</strain>
    </source>
</reference>
<proteinExistence type="predicted"/>
<dbReference type="EMBL" id="VRZA01000001">
    <property type="protein sequence ID" value="TXS95952.1"/>
    <property type="molecule type" value="Genomic_DNA"/>
</dbReference>
<organism evidence="1 2">
    <name type="scientific">Parahaliea maris</name>
    <dbReference type="NCBI Taxonomy" id="2716870"/>
    <lineage>
        <taxon>Bacteria</taxon>
        <taxon>Pseudomonadati</taxon>
        <taxon>Pseudomonadota</taxon>
        <taxon>Gammaproteobacteria</taxon>
        <taxon>Cellvibrionales</taxon>
        <taxon>Halieaceae</taxon>
        <taxon>Parahaliea</taxon>
    </lineage>
</organism>
<sequence length="171" mass="18972">MQSIINDINARRSKPALLTTVALLGTLAGCAELTPYQVNISDTVLLCSSTPRPNRDDVTLQIEFEEEQPGVWCPKEPLEPCPAAFKGKKVTWEAVHKVDGSWEPATDARFAIYFSPFKATPAFKTTNDHLVTSTPIDLKTPKGVYKYTVWDNPQGNDPHLCDPLDPNLFVD</sequence>
<protein>
    <recommendedName>
        <fullName evidence="3">Lipoprotein</fullName>
    </recommendedName>
</protein>
<evidence type="ECO:0000313" key="2">
    <source>
        <dbReference type="Proteomes" id="UP000321039"/>
    </source>
</evidence>
<name>A0A5C9A7F4_9GAMM</name>
<dbReference type="AlphaFoldDB" id="A0A5C9A7F4"/>
<accession>A0A5C9A7F4</accession>
<evidence type="ECO:0000313" key="1">
    <source>
        <dbReference type="EMBL" id="TXS95952.1"/>
    </source>
</evidence>